<evidence type="ECO:0000313" key="13">
    <source>
        <dbReference type="EMBL" id="CCF43875.1"/>
    </source>
</evidence>
<feature type="transmembrane region" description="Helical" evidence="8">
    <location>
        <begin position="42"/>
        <end position="65"/>
    </location>
</feature>
<feature type="transmembrane region" description="Helical" evidence="8">
    <location>
        <begin position="98"/>
        <end position="117"/>
    </location>
</feature>
<gene>
    <name evidence="13" type="ORF">CH063_13457</name>
</gene>
<dbReference type="Proteomes" id="UP000007174">
    <property type="component" value="Unassembled WGS sequence"/>
</dbReference>
<feature type="transmembrane region" description="Helical" evidence="8">
    <location>
        <begin position="485"/>
        <end position="518"/>
    </location>
</feature>
<feature type="region of interest" description="Disordered" evidence="7">
    <location>
        <begin position="669"/>
        <end position="708"/>
    </location>
</feature>
<dbReference type="GO" id="GO:0005886">
    <property type="term" value="C:plasma membrane"/>
    <property type="evidence" value="ECO:0007669"/>
    <property type="project" value="TreeGrafter"/>
</dbReference>
<keyword evidence="5 8" id="KW-1133">Transmembrane helix</keyword>
<dbReference type="InterPro" id="IPR032880">
    <property type="entry name" value="CSC1/OSCA1-like_N"/>
</dbReference>
<feature type="domain" description="CSC1/OSCA1-like 7TM region" evidence="9">
    <location>
        <begin position="345"/>
        <end position="617"/>
    </location>
</feature>
<reference evidence="14" key="1">
    <citation type="journal article" date="2012" name="Nat. Genet.">
        <title>Lifestyle transitions in plant pathogenic Colletotrichum fungi deciphered by genome and transcriptome analyses.</title>
        <authorList>
            <person name="O'Connell R.J."/>
            <person name="Thon M.R."/>
            <person name="Hacquard S."/>
            <person name="Amyotte S.G."/>
            <person name="Kleemann J."/>
            <person name="Torres M.F."/>
            <person name="Damm U."/>
            <person name="Buiate E.A."/>
            <person name="Epstein L."/>
            <person name="Alkan N."/>
            <person name="Altmueller J."/>
            <person name="Alvarado-Balderrama L."/>
            <person name="Bauser C.A."/>
            <person name="Becker C."/>
            <person name="Birren B.W."/>
            <person name="Chen Z."/>
            <person name="Choi J."/>
            <person name="Crouch J.A."/>
            <person name="Duvick J.P."/>
            <person name="Farman M.A."/>
            <person name="Gan P."/>
            <person name="Heiman D."/>
            <person name="Henrissat B."/>
            <person name="Howard R.J."/>
            <person name="Kabbage M."/>
            <person name="Koch C."/>
            <person name="Kracher B."/>
            <person name="Kubo Y."/>
            <person name="Law A.D."/>
            <person name="Lebrun M.-H."/>
            <person name="Lee Y.-H."/>
            <person name="Miyara I."/>
            <person name="Moore N."/>
            <person name="Neumann U."/>
            <person name="Nordstroem K."/>
            <person name="Panaccione D.G."/>
            <person name="Panstruga R."/>
            <person name="Place M."/>
            <person name="Proctor R.H."/>
            <person name="Prusky D."/>
            <person name="Rech G."/>
            <person name="Reinhardt R."/>
            <person name="Rollins J.A."/>
            <person name="Rounsley S."/>
            <person name="Schardl C.L."/>
            <person name="Schwartz D.C."/>
            <person name="Shenoy N."/>
            <person name="Shirasu K."/>
            <person name="Sikhakolli U.R."/>
            <person name="Stueber K."/>
            <person name="Sukno S.A."/>
            <person name="Sweigard J.A."/>
            <person name="Takano Y."/>
            <person name="Takahara H."/>
            <person name="Trail F."/>
            <person name="van der Does H.C."/>
            <person name="Voll L.M."/>
            <person name="Will I."/>
            <person name="Young S."/>
            <person name="Zeng Q."/>
            <person name="Zhang J."/>
            <person name="Zhou S."/>
            <person name="Dickman M.B."/>
            <person name="Schulze-Lefert P."/>
            <person name="Ver Loren van Themaat E."/>
            <person name="Ma L.-J."/>
            <person name="Vaillancourt L.J."/>
        </authorList>
    </citation>
    <scope>NUCLEOTIDE SEQUENCE [LARGE SCALE GENOMIC DNA]</scope>
    <source>
        <strain evidence="14">IMI 349063</strain>
    </source>
</reference>
<evidence type="ECO:0000256" key="3">
    <source>
        <dbReference type="ARBA" id="ARBA00022448"/>
    </source>
</evidence>
<comment type="subcellular location">
    <subcellularLocation>
        <location evidence="1">Membrane</location>
        <topology evidence="1">Multi-pass membrane protein</topology>
    </subcellularLocation>
</comment>
<evidence type="ECO:0000256" key="6">
    <source>
        <dbReference type="ARBA" id="ARBA00023136"/>
    </source>
</evidence>
<evidence type="ECO:0000259" key="12">
    <source>
        <dbReference type="Pfam" id="PF14703"/>
    </source>
</evidence>
<feature type="transmembrane region" description="Helical" evidence="8">
    <location>
        <begin position="391"/>
        <end position="418"/>
    </location>
</feature>
<protein>
    <recommendedName>
        <fullName evidence="15">Duf221 domain-containing protein</fullName>
    </recommendedName>
</protein>
<sequence>MHACVCAERSPSLPSGIFNWFAHFWKIPDIYALKHQSLDSYLFLRFLRICATICLVGLIMTWPVLFPVNATGGGTAQQLDILTYSNIDVTVSSGLNRLYAHALIGWLFYGFVMYLIMRECIFYINLRQAFLLSPTYAKRISSRTVLFTSVPDAYLDEAKFKKLFSESIKRVWITGDTEKLDELVEERDKVAMKLEKAQVKLIKLANAARLKAVKNGASADKTPSAQDTESGDAAARWIPQKKRPTHRLGLLGLIGRKVDTIEWCRAELQRLIPAVDAAQADYRAGKYKKIPAVFAEFYTQSDAQAAFQVTTHHQALQMTPKYIGIQPTEVIWKSLRVSWWQKVVRRYAVIAFIAALIIFWAIPVTLVGIISQVSYLEKVSFLTWLQKIPDVIMGVVSGLLPSVALAVLMSLVPVIMRLCAKLSGEPSDSRVELFTQNAYYWFQLIQVFLITTISGSAIATIQAIAENPGSIFGTLSTALPKSYSFYISYFIVQGITLAVGVLTQVVAFAIFVAVLKFLTNTPRALYQKWSTLAAISWGSVLPVYTTIAVISITYAIIAPLMLFFSTIGMGLFYLSYRYNILFVTDTRIDTRGLLYPRALKQLFAGVYLAEICLIGLFAVSVAIGPLVLMIVFLIFSVLFHLTMNSVLDPLMYTLPRTLQVEEESLSAEIEGMDRKDSGRGVSEEQNGDSSNLFKKIPNIKKFSPGGEENTVEKGGNIVTRFLKPWIFADYITLRQLVPHDAATIDEMYPGAIQDNAYYPPSVSSLPPLLWIPEDSAGVSKYEIAQTSKIIPITDEGCQLDEKNKLVWDSEGARPPIWDEKIYY</sequence>
<dbReference type="Pfam" id="PF02714">
    <property type="entry name" value="RSN1_7TM"/>
    <property type="match status" value="1"/>
</dbReference>
<feature type="domain" description="10TM putative phosphate transporter extracellular tail" evidence="10">
    <location>
        <begin position="721"/>
        <end position="815"/>
    </location>
</feature>
<dbReference type="VEuPathDB" id="FungiDB:CH63R_14036"/>
<dbReference type="eggNOG" id="KOG1134">
    <property type="taxonomic scope" value="Eukaryota"/>
</dbReference>
<dbReference type="Pfam" id="PF12621">
    <property type="entry name" value="PHM7_ext"/>
    <property type="match status" value="1"/>
</dbReference>
<feature type="transmembrane region" description="Helical" evidence="8">
    <location>
        <begin position="530"/>
        <end position="550"/>
    </location>
</feature>
<feature type="compositionally biased region" description="Polar residues" evidence="7">
    <location>
        <begin position="683"/>
        <end position="692"/>
    </location>
</feature>
<feature type="compositionally biased region" description="Basic and acidic residues" evidence="7">
    <location>
        <begin position="671"/>
        <end position="682"/>
    </location>
</feature>
<dbReference type="PANTHER" id="PTHR13018:SF26">
    <property type="entry name" value="DOMAIN PROTEIN, PUTATIVE (AFU_ORTHOLOGUE AFUA_5G10920)-RELATED"/>
    <property type="match status" value="1"/>
</dbReference>
<feature type="region of interest" description="Disordered" evidence="7">
    <location>
        <begin position="216"/>
        <end position="238"/>
    </location>
</feature>
<dbReference type="InterPro" id="IPR003864">
    <property type="entry name" value="CSC1/OSCA1-like_7TM"/>
</dbReference>
<evidence type="ECO:0000259" key="10">
    <source>
        <dbReference type="Pfam" id="PF12621"/>
    </source>
</evidence>
<dbReference type="Pfam" id="PF14703">
    <property type="entry name" value="PHM7_cyt"/>
    <property type="match status" value="1"/>
</dbReference>
<feature type="transmembrane region" description="Helical" evidence="8">
    <location>
        <begin position="347"/>
        <end position="371"/>
    </location>
</feature>
<dbReference type="Pfam" id="PF13967">
    <property type="entry name" value="RSN1_TM"/>
    <property type="match status" value="1"/>
</dbReference>
<evidence type="ECO:0000313" key="14">
    <source>
        <dbReference type="Proteomes" id="UP000007174"/>
    </source>
</evidence>
<dbReference type="PANTHER" id="PTHR13018">
    <property type="entry name" value="PROBABLE MEMBRANE PROTEIN DUF221-RELATED"/>
    <property type="match status" value="1"/>
</dbReference>
<dbReference type="AlphaFoldDB" id="H1VUG6"/>
<accession>H1VUG6</accession>
<evidence type="ECO:0000256" key="5">
    <source>
        <dbReference type="ARBA" id="ARBA00022989"/>
    </source>
</evidence>
<dbReference type="HOGENOM" id="CLU_002458_2_1_1"/>
<evidence type="ECO:0000256" key="2">
    <source>
        <dbReference type="ARBA" id="ARBA00007779"/>
    </source>
</evidence>
<comment type="similarity">
    <text evidence="2">Belongs to the CSC1 (TC 1.A.17) family.</text>
</comment>
<evidence type="ECO:0000256" key="8">
    <source>
        <dbReference type="SAM" id="Phobius"/>
    </source>
</evidence>
<keyword evidence="4 8" id="KW-0812">Transmembrane</keyword>
<feature type="domain" description="CSC1/OSCA1-like N-terminal transmembrane" evidence="11">
    <location>
        <begin position="8"/>
        <end position="119"/>
    </location>
</feature>
<dbReference type="InterPro" id="IPR022257">
    <property type="entry name" value="PHM7_ext"/>
</dbReference>
<dbReference type="EMBL" id="CACQ02006443">
    <property type="protein sequence ID" value="CCF43875.1"/>
    <property type="molecule type" value="Genomic_DNA"/>
</dbReference>
<evidence type="ECO:0000259" key="11">
    <source>
        <dbReference type="Pfam" id="PF13967"/>
    </source>
</evidence>
<evidence type="ECO:0000256" key="1">
    <source>
        <dbReference type="ARBA" id="ARBA00004141"/>
    </source>
</evidence>
<feature type="transmembrane region" description="Helical" evidence="8">
    <location>
        <begin position="556"/>
        <end position="576"/>
    </location>
</feature>
<name>H1VUG6_COLHI</name>
<feature type="domain" description="CSC1/OSCA1-like cytosolic" evidence="12">
    <location>
        <begin position="142"/>
        <end position="333"/>
    </location>
</feature>
<dbReference type="InterPro" id="IPR027815">
    <property type="entry name" value="CSC1/OSCA1-like_cyt"/>
</dbReference>
<feature type="transmembrane region" description="Helical" evidence="8">
    <location>
        <begin position="626"/>
        <end position="647"/>
    </location>
</feature>
<keyword evidence="6 8" id="KW-0472">Membrane</keyword>
<evidence type="ECO:0000256" key="7">
    <source>
        <dbReference type="SAM" id="MobiDB-lite"/>
    </source>
</evidence>
<feature type="transmembrane region" description="Helical" evidence="8">
    <location>
        <begin position="597"/>
        <end position="620"/>
    </location>
</feature>
<evidence type="ECO:0008006" key="15">
    <source>
        <dbReference type="Google" id="ProtNLM"/>
    </source>
</evidence>
<dbReference type="InterPro" id="IPR045122">
    <property type="entry name" value="Csc1-like"/>
</dbReference>
<proteinExistence type="inferred from homology"/>
<evidence type="ECO:0000259" key="9">
    <source>
        <dbReference type="Pfam" id="PF02714"/>
    </source>
</evidence>
<evidence type="ECO:0000256" key="4">
    <source>
        <dbReference type="ARBA" id="ARBA00022692"/>
    </source>
</evidence>
<organism evidence="13 14">
    <name type="scientific">Colletotrichum higginsianum (strain IMI 349063)</name>
    <name type="common">Crucifer anthracnose fungus</name>
    <dbReference type="NCBI Taxonomy" id="759273"/>
    <lineage>
        <taxon>Eukaryota</taxon>
        <taxon>Fungi</taxon>
        <taxon>Dikarya</taxon>
        <taxon>Ascomycota</taxon>
        <taxon>Pezizomycotina</taxon>
        <taxon>Sordariomycetes</taxon>
        <taxon>Hypocreomycetidae</taxon>
        <taxon>Glomerellales</taxon>
        <taxon>Glomerellaceae</taxon>
        <taxon>Colletotrichum</taxon>
        <taxon>Colletotrichum destructivum species complex</taxon>
    </lineage>
</organism>
<feature type="transmembrane region" description="Helical" evidence="8">
    <location>
        <begin position="439"/>
        <end position="465"/>
    </location>
</feature>
<keyword evidence="3" id="KW-0813">Transport</keyword>
<dbReference type="GO" id="GO:0005227">
    <property type="term" value="F:calcium-activated cation channel activity"/>
    <property type="evidence" value="ECO:0007669"/>
    <property type="project" value="InterPro"/>
</dbReference>